<dbReference type="InterPro" id="IPR029069">
    <property type="entry name" value="HotDog_dom_sf"/>
</dbReference>
<gene>
    <name evidence="1" type="ORF">ABS24_09140</name>
</gene>
<dbReference type="CDD" id="cd00586">
    <property type="entry name" value="4HBT"/>
    <property type="match status" value="1"/>
</dbReference>
<evidence type="ECO:0000313" key="2">
    <source>
        <dbReference type="Proteomes" id="UP000051213"/>
    </source>
</evidence>
<protein>
    <recommendedName>
        <fullName evidence="3">Thioesterase</fullName>
    </recommendedName>
</protein>
<dbReference type="Proteomes" id="UP000051213">
    <property type="component" value="Unassembled WGS sequence"/>
</dbReference>
<name>A0A0R2U4H7_9GAMM</name>
<evidence type="ECO:0008006" key="3">
    <source>
        <dbReference type="Google" id="ProtNLM"/>
    </source>
</evidence>
<evidence type="ECO:0000313" key="1">
    <source>
        <dbReference type="EMBL" id="KRO94004.1"/>
    </source>
</evidence>
<dbReference type="Gene3D" id="3.10.129.10">
    <property type="entry name" value="Hotdog Thioesterase"/>
    <property type="match status" value="1"/>
</dbReference>
<reference evidence="1 2" key="1">
    <citation type="submission" date="2015-10" db="EMBL/GenBank/DDBJ databases">
        <title>Metagenome-Assembled Genomes uncover a global brackish microbiome.</title>
        <authorList>
            <person name="Hugerth L.W."/>
            <person name="Larsson J."/>
            <person name="Alneberg J."/>
            <person name="Lindh M.V."/>
            <person name="Legrand C."/>
            <person name="Pinhassi J."/>
            <person name="Andersson A.F."/>
        </authorList>
    </citation>
    <scope>NUCLEOTIDE SEQUENCE [LARGE SCALE GENOMIC DNA]</scope>
    <source>
        <strain evidence="1">BACL26 MAG-121220-bin70</strain>
    </source>
</reference>
<dbReference type="EMBL" id="LICA01000188">
    <property type="protein sequence ID" value="KRO94004.1"/>
    <property type="molecule type" value="Genomic_DNA"/>
</dbReference>
<organism evidence="1 2">
    <name type="scientific">SAR92 bacterium BACL26 MAG-121220-bin70</name>
    <dbReference type="NCBI Taxonomy" id="1655626"/>
    <lineage>
        <taxon>Bacteria</taxon>
        <taxon>Pseudomonadati</taxon>
        <taxon>Pseudomonadota</taxon>
        <taxon>Gammaproteobacteria</taxon>
        <taxon>Cellvibrionales</taxon>
        <taxon>Porticoccaceae</taxon>
        <taxon>SAR92 clade</taxon>
    </lineage>
</organism>
<accession>A0A0R2U4H7</accession>
<proteinExistence type="predicted"/>
<dbReference type="SUPFAM" id="SSF54637">
    <property type="entry name" value="Thioesterase/thiol ester dehydrase-isomerase"/>
    <property type="match status" value="1"/>
</dbReference>
<sequence length="159" mass="18611">MTIQNTFPYISAPVVITQDMCDQNGHMNVLYYSRVFGQAIEDFYSEELGFSKAYFDSGFSSFTLEDNIKYIKECFYGESVFIRYRLHKVNKKLIHLVAVMVNEQDQLCAIYETVLGHIDMKLRKTSEMKESFFDNLSGRVKQHTRFDIDISLRLNIKSL</sequence>
<comment type="caution">
    <text evidence="1">The sequence shown here is derived from an EMBL/GenBank/DDBJ whole genome shotgun (WGS) entry which is preliminary data.</text>
</comment>
<dbReference type="Pfam" id="PF13279">
    <property type="entry name" value="4HBT_2"/>
    <property type="match status" value="1"/>
</dbReference>
<dbReference type="AlphaFoldDB" id="A0A0R2U4H7"/>